<keyword evidence="1" id="KW-0472">Membrane</keyword>
<name>A0A0P6Y2I7_9CHLR</name>
<evidence type="ECO:0000313" key="2">
    <source>
        <dbReference type="EMBL" id="KPL86078.1"/>
    </source>
</evidence>
<protein>
    <submittedName>
        <fullName evidence="2">Uncharacterized protein</fullName>
    </submittedName>
</protein>
<accession>A0A0P6Y2I7</accession>
<sequence>MKLLQECFGLLRSKVGLLLIAGVMLGVFFFERSALGGLLAGATPIVMLLACLIPCAIPLLFLRRKQPTNQCACGDPNCSGLTSK</sequence>
<keyword evidence="1" id="KW-0812">Transmembrane</keyword>
<organism evidence="2 3">
    <name type="scientific">Herpetosiphon geysericola</name>
    <dbReference type="NCBI Taxonomy" id="70996"/>
    <lineage>
        <taxon>Bacteria</taxon>
        <taxon>Bacillati</taxon>
        <taxon>Chloroflexota</taxon>
        <taxon>Chloroflexia</taxon>
        <taxon>Herpetosiphonales</taxon>
        <taxon>Herpetosiphonaceae</taxon>
        <taxon>Herpetosiphon</taxon>
    </lineage>
</organism>
<feature type="transmembrane region" description="Helical" evidence="1">
    <location>
        <begin position="12"/>
        <end position="30"/>
    </location>
</feature>
<reference evidence="2 3" key="1">
    <citation type="submission" date="2015-07" db="EMBL/GenBank/DDBJ databases">
        <title>Whole genome sequence of Herpetosiphon geysericola DSM 7119.</title>
        <authorList>
            <person name="Hemp J."/>
            <person name="Ward L.M."/>
            <person name="Pace L.A."/>
            <person name="Fischer W.W."/>
        </authorList>
    </citation>
    <scope>NUCLEOTIDE SEQUENCE [LARGE SCALE GENOMIC DNA]</scope>
    <source>
        <strain evidence="2 3">DSM 7119</strain>
    </source>
</reference>
<comment type="caution">
    <text evidence="2">The sequence shown here is derived from an EMBL/GenBank/DDBJ whole genome shotgun (WGS) entry which is preliminary data.</text>
</comment>
<evidence type="ECO:0000256" key="1">
    <source>
        <dbReference type="SAM" id="Phobius"/>
    </source>
</evidence>
<gene>
    <name evidence="2" type="ORF">SE18_14465</name>
</gene>
<dbReference type="RefSeq" id="WP_054535169.1">
    <property type="nucleotide sequence ID" value="NZ_LGKP01000022.1"/>
</dbReference>
<evidence type="ECO:0000313" key="3">
    <source>
        <dbReference type="Proteomes" id="UP000050277"/>
    </source>
</evidence>
<dbReference type="OrthoDB" id="9858473at2"/>
<keyword evidence="3" id="KW-1185">Reference proteome</keyword>
<feature type="transmembrane region" description="Helical" evidence="1">
    <location>
        <begin position="42"/>
        <end position="62"/>
    </location>
</feature>
<dbReference type="EMBL" id="LGKP01000022">
    <property type="protein sequence ID" value="KPL86078.1"/>
    <property type="molecule type" value="Genomic_DNA"/>
</dbReference>
<proteinExistence type="predicted"/>
<dbReference type="Proteomes" id="UP000050277">
    <property type="component" value="Unassembled WGS sequence"/>
</dbReference>
<keyword evidence="1" id="KW-1133">Transmembrane helix</keyword>
<dbReference type="AlphaFoldDB" id="A0A0P6Y2I7"/>